<comment type="similarity">
    <text evidence="2">Belongs to the zinc-containing alcohol dehydrogenase family.</text>
</comment>
<evidence type="ECO:0000256" key="4">
    <source>
        <dbReference type="ARBA" id="ARBA00022833"/>
    </source>
</evidence>
<evidence type="ECO:0000256" key="2">
    <source>
        <dbReference type="ARBA" id="ARBA00008072"/>
    </source>
</evidence>
<dbReference type="InterPro" id="IPR011032">
    <property type="entry name" value="GroES-like_sf"/>
</dbReference>
<dbReference type="CDD" id="cd08255">
    <property type="entry name" value="2-desacetyl-2-hydroxyethyl_bacteriochlorophyllide_like"/>
    <property type="match status" value="1"/>
</dbReference>
<dbReference type="Pfam" id="PF00107">
    <property type="entry name" value="ADH_zinc_N"/>
    <property type="match status" value="1"/>
</dbReference>
<protein>
    <submittedName>
        <fullName evidence="7">D-arabinose 1-dehydrogenase-like Zn-dependent alcohol dehydrogenase</fullName>
    </submittedName>
</protein>
<accession>A0A370GDF3</accession>
<dbReference type="SUPFAM" id="SSF51735">
    <property type="entry name" value="NAD(P)-binding Rossmann-fold domains"/>
    <property type="match status" value="1"/>
</dbReference>
<evidence type="ECO:0000256" key="1">
    <source>
        <dbReference type="ARBA" id="ARBA00001947"/>
    </source>
</evidence>
<dbReference type="Proteomes" id="UP000255326">
    <property type="component" value="Unassembled WGS sequence"/>
</dbReference>
<gene>
    <name evidence="7" type="ORF">DFR59_11326</name>
</gene>
<evidence type="ECO:0000313" key="8">
    <source>
        <dbReference type="Proteomes" id="UP000255326"/>
    </source>
</evidence>
<dbReference type="InterPro" id="IPR020843">
    <property type="entry name" value="ER"/>
</dbReference>
<keyword evidence="5" id="KW-0560">Oxidoreductase</keyword>
<keyword evidence="4" id="KW-0862">Zinc</keyword>
<organism evidence="7 8">
    <name type="scientific">Falsibacillus pallidus</name>
    <dbReference type="NCBI Taxonomy" id="493781"/>
    <lineage>
        <taxon>Bacteria</taxon>
        <taxon>Bacillati</taxon>
        <taxon>Bacillota</taxon>
        <taxon>Bacilli</taxon>
        <taxon>Bacillales</taxon>
        <taxon>Bacillaceae</taxon>
        <taxon>Falsibacillus</taxon>
    </lineage>
</organism>
<dbReference type="GO" id="GO:0046872">
    <property type="term" value="F:metal ion binding"/>
    <property type="evidence" value="ECO:0007669"/>
    <property type="project" value="UniProtKB-KW"/>
</dbReference>
<dbReference type="SUPFAM" id="SSF50129">
    <property type="entry name" value="GroES-like"/>
    <property type="match status" value="1"/>
</dbReference>
<keyword evidence="8" id="KW-1185">Reference proteome</keyword>
<evidence type="ECO:0000256" key="3">
    <source>
        <dbReference type="ARBA" id="ARBA00022723"/>
    </source>
</evidence>
<dbReference type="GO" id="GO:0016491">
    <property type="term" value="F:oxidoreductase activity"/>
    <property type="evidence" value="ECO:0007669"/>
    <property type="project" value="UniProtKB-KW"/>
</dbReference>
<comment type="cofactor">
    <cofactor evidence="1">
        <name>Zn(2+)</name>
        <dbReference type="ChEBI" id="CHEBI:29105"/>
    </cofactor>
</comment>
<dbReference type="InterPro" id="IPR036291">
    <property type="entry name" value="NAD(P)-bd_dom_sf"/>
</dbReference>
<evidence type="ECO:0000259" key="6">
    <source>
        <dbReference type="SMART" id="SM00829"/>
    </source>
</evidence>
<evidence type="ECO:0000256" key="5">
    <source>
        <dbReference type="ARBA" id="ARBA00023002"/>
    </source>
</evidence>
<keyword evidence="3" id="KW-0479">Metal-binding</keyword>
<dbReference type="EMBL" id="QQAY01000013">
    <property type="protein sequence ID" value="RDI40003.1"/>
    <property type="molecule type" value="Genomic_DNA"/>
</dbReference>
<dbReference type="InterPro" id="IPR013149">
    <property type="entry name" value="ADH-like_C"/>
</dbReference>
<dbReference type="Gene3D" id="3.40.50.720">
    <property type="entry name" value="NAD(P)-binding Rossmann-like Domain"/>
    <property type="match status" value="1"/>
</dbReference>
<dbReference type="AlphaFoldDB" id="A0A370GDF3"/>
<dbReference type="InterPro" id="IPR013154">
    <property type="entry name" value="ADH-like_N"/>
</dbReference>
<proteinExistence type="inferred from homology"/>
<sequence>MYGGDVVKSVVARNRAVEVVEEMKPEVKPSYVLVKTSFSVISPGTEISIINKSKDHQINLGYSASGIVESCGDGVEGIKEGDLVACYGAPYVKHAEYLLVPKTLCCKVPPNVTAKEAAFGGIGAIAIHALRVGKLEFGESAVIAGLGILGQMIALIANAAAYRVFAFDLSAARTEMLTNEPYIHCHSDIEQMEKDLFENTNFRGADSVFLCAGGHKSPLTSQSLKWVRDKGKVVIVGDIEPDFPRQDMFAKEAEILISRAGGPGRYDPVYECRAIDYPYGFVRWTEGRNIGEFLRLVNEHKIDLSPYVNEVISSEDVGEAFEQLRNKETSVLTKVIRYA</sequence>
<dbReference type="Pfam" id="PF08240">
    <property type="entry name" value="ADH_N"/>
    <property type="match status" value="1"/>
</dbReference>
<reference evidence="7 8" key="1">
    <citation type="submission" date="2018-07" db="EMBL/GenBank/DDBJ databases">
        <title>Genomic Encyclopedia of Type Strains, Phase IV (KMG-IV): sequencing the most valuable type-strain genomes for metagenomic binning, comparative biology and taxonomic classification.</title>
        <authorList>
            <person name="Goeker M."/>
        </authorList>
    </citation>
    <scope>NUCLEOTIDE SEQUENCE [LARGE SCALE GENOMIC DNA]</scope>
    <source>
        <strain evidence="7 8">DSM 25281</strain>
    </source>
</reference>
<evidence type="ECO:0000313" key="7">
    <source>
        <dbReference type="EMBL" id="RDI40003.1"/>
    </source>
</evidence>
<dbReference type="PANTHER" id="PTHR43350">
    <property type="entry name" value="NAD-DEPENDENT ALCOHOL DEHYDROGENASE"/>
    <property type="match status" value="1"/>
</dbReference>
<feature type="domain" description="Enoyl reductase (ER)" evidence="6">
    <location>
        <begin position="12"/>
        <end position="332"/>
    </location>
</feature>
<dbReference type="PANTHER" id="PTHR43350:SF19">
    <property type="entry name" value="D-GULOSIDE 3-DEHYDROGENASE"/>
    <property type="match status" value="1"/>
</dbReference>
<comment type="caution">
    <text evidence="7">The sequence shown here is derived from an EMBL/GenBank/DDBJ whole genome shotgun (WGS) entry which is preliminary data.</text>
</comment>
<dbReference type="SMART" id="SM00829">
    <property type="entry name" value="PKS_ER"/>
    <property type="match status" value="1"/>
</dbReference>
<dbReference type="Gene3D" id="3.90.180.10">
    <property type="entry name" value="Medium-chain alcohol dehydrogenases, catalytic domain"/>
    <property type="match status" value="2"/>
</dbReference>
<name>A0A370GDF3_9BACI</name>